<protein>
    <submittedName>
        <fullName evidence="2">Uncharacterized protein</fullName>
    </submittedName>
</protein>
<reference evidence="2 3" key="1">
    <citation type="submission" date="2023-09" db="EMBL/GenBank/DDBJ databases">
        <title>Genomes of two closely related lineages of the louse Polyplax serrata with different host specificities.</title>
        <authorList>
            <person name="Martinu J."/>
            <person name="Tarabai H."/>
            <person name="Stefka J."/>
            <person name="Hypsa V."/>
        </authorList>
    </citation>
    <scope>NUCLEOTIDE SEQUENCE [LARGE SCALE GENOMIC DNA]</scope>
    <source>
        <strain evidence="2">98ZLc_SE</strain>
    </source>
</reference>
<gene>
    <name evidence="2" type="ORF">RUM44_002897</name>
</gene>
<organism evidence="2 3">
    <name type="scientific">Polyplax serrata</name>
    <name type="common">Common mouse louse</name>
    <dbReference type="NCBI Taxonomy" id="468196"/>
    <lineage>
        <taxon>Eukaryota</taxon>
        <taxon>Metazoa</taxon>
        <taxon>Ecdysozoa</taxon>
        <taxon>Arthropoda</taxon>
        <taxon>Hexapoda</taxon>
        <taxon>Insecta</taxon>
        <taxon>Pterygota</taxon>
        <taxon>Neoptera</taxon>
        <taxon>Paraneoptera</taxon>
        <taxon>Psocodea</taxon>
        <taxon>Troctomorpha</taxon>
        <taxon>Phthiraptera</taxon>
        <taxon>Anoplura</taxon>
        <taxon>Polyplacidae</taxon>
        <taxon>Polyplax</taxon>
    </lineage>
</organism>
<evidence type="ECO:0000256" key="1">
    <source>
        <dbReference type="SAM" id="MobiDB-lite"/>
    </source>
</evidence>
<keyword evidence="3" id="KW-1185">Reference proteome</keyword>
<accession>A0ABR1AX00</accession>
<proteinExistence type="predicted"/>
<name>A0ABR1AX00_POLSC</name>
<evidence type="ECO:0000313" key="3">
    <source>
        <dbReference type="Proteomes" id="UP001359485"/>
    </source>
</evidence>
<sequence length="105" mass="12285">MNVIAIKRTGRNGPNLEIKKEGQIREAKGKKSKAKSVARREQEQVEVKNLKWKLPKSRRAKNSYFENSLFPAETYRNFYGNWKIPHGQKKRNKELDADQSAWPNT</sequence>
<comment type="caution">
    <text evidence="2">The sequence shown here is derived from an EMBL/GenBank/DDBJ whole genome shotgun (WGS) entry which is preliminary data.</text>
</comment>
<feature type="region of interest" description="Disordered" evidence="1">
    <location>
        <begin position="82"/>
        <end position="105"/>
    </location>
</feature>
<dbReference type="EMBL" id="JAWJWF010000007">
    <property type="protein sequence ID" value="KAK6630728.1"/>
    <property type="molecule type" value="Genomic_DNA"/>
</dbReference>
<dbReference type="Proteomes" id="UP001359485">
    <property type="component" value="Unassembled WGS sequence"/>
</dbReference>
<evidence type="ECO:0000313" key="2">
    <source>
        <dbReference type="EMBL" id="KAK6630728.1"/>
    </source>
</evidence>